<dbReference type="AlphaFoldDB" id="A0A2T0SKQ3"/>
<evidence type="ECO:0000256" key="1">
    <source>
        <dbReference type="SAM" id="SignalP"/>
    </source>
</evidence>
<organism evidence="2 3">
    <name type="scientific">Umezawaea tangerina</name>
    <dbReference type="NCBI Taxonomy" id="84725"/>
    <lineage>
        <taxon>Bacteria</taxon>
        <taxon>Bacillati</taxon>
        <taxon>Actinomycetota</taxon>
        <taxon>Actinomycetes</taxon>
        <taxon>Pseudonocardiales</taxon>
        <taxon>Pseudonocardiaceae</taxon>
        <taxon>Umezawaea</taxon>
    </lineage>
</organism>
<dbReference type="RefSeq" id="WP_146175111.1">
    <property type="nucleotide sequence ID" value="NZ_PVTF01000018.1"/>
</dbReference>
<keyword evidence="1" id="KW-0732">Signal</keyword>
<reference evidence="2 3" key="1">
    <citation type="submission" date="2018-03" db="EMBL/GenBank/DDBJ databases">
        <title>Genomic Encyclopedia of Archaeal and Bacterial Type Strains, Phase II (KMG-II): from individual species to whole genera.</title>
        <authorList>
            <person name="Goeker M."/>
        </authorList>
    </citation>
    <scope>NUCLEOTIDE SEQUENCE [LARGE SCALE GENOMIC DNA]</scope>
    <source>
        <strain evidence="2 3">DSM 44720</strain>
    </source>
</reference>
<dbReference type="EMBL" id="PVTF01000018">
    <property type="protein sequence ID" value="PRY33986.1"/>
    <property type="molecule type" value="Genomic_DNA"/>
</dbReference>
<dbReference type="OrthoDB" id="3387274at2"/>
<dbReference type="Proteomes" id="UP000239494">
    <property type="component" value="Unassembled WGS sequence"/>
</dbReference>
<protein>
    <submittedName>
        <fullName evidence="2">Uncharacterized protein</fullName>
    </submittedName>
</protein>
<gene>
    <name evidence="2" type="ORF">CLV43_11812</name>
</gene>
<name>A0A2T0SKQ3_9PSEU</name>
<accession>A0A2T0SKQ3</accession>
<evidence type="ECO:0000313" key="2">
    <source>
        <dbReference type="EMBL" id="PRY33986.1"/>
    </source>
</evidence>
<keyword evidence="3" id="KW-1185">Reference proteome</keyword>
<feature type="signal peptide" evidence="1">
    <location>
        <begin position="1"/>
        <end position="23"/>
    </location>
</feature>
<evidence type="ECO:0000313" key="3">
    <source>
        <dbReference type="Proteomes" id="UP000239494"/>
    </source>
</evidence>
<sequence>MGRRRAVLAAVGTVVFTAFGAIAASADWTDSAHVGACEFGICGTVVNDLDISVDIALDWCEWESAPCESKGVRTLGAQTSSDAAAKVDVDGFRVPDGLRYQVVFTYAFSGETVWLDPGWHKISTDTVARIAAYRPGPVIGPAQ</sequence>
<proteinExistence type="predicted"/>
<feature type="chain" id="PRO_5015411581" evidence="1">
    <location>
        <begin position="24"/>
        <end position="143"/>
    </location>
</feature>
<comment type="caution">
    <text evidence="2">The sequence shown here is derived from an EMBL/GenBank/DDBJ whole genome shotgun (WGS) entry which is preliminary data.</text>
</comment>